<accession>A0A3S0U0Q3</accession>
<dbReference type="Gene3D" id="3.10.580.10">
    <property type="entry name" value="CBS-domain"/>
    <property type="match status" value="1"/>
</dbReference>
<protein>
    <submittedName>
        <fullName evidence="3">CBS domain-containing protein</fullName>
    </submittedName>
</protein>
<dbReference type="Proteomes" id="UP000279908">
    <property type="component" value="Unassembled WGS sequence"/>
</dbReference>
<keyword evidence="1" id="KW-0129">CBS domain</keyword>
<dbReference type="InterPro" id="IPR000644">
    <property type="entry name" value="CBS_dom"/>
</dbReference>
<dbReference type="AlphaFoldDB" id="A0A3S0U0Q3"/>
<feature type="domain" description="CBS" evidence="2">
    <location>
        <begin position="92"/>
        <end position="148"/>
    </location>
</feature>
<proteinExistence type="predicted"/>
<evidence type="ECO:0000256" key="1">
    <source>
        <dbReference type="PROSITE-ProRule" id="PRU00703"/>
    </source>
</evidence>
<sequence>VSDGEAMNCARELLRSDAVFAGSASGAVMAAALRAGDELDDTACIVAVLSDFGGYYLSKMYRDDWMREKGLYRREKLSLEQITAEDILQLKAPRDLIVAYPENTLAEVFEMMKQNDVSQLPIVSYNAPIGSISENKILSILIENDEAMNSKVVGFMEPPFPVCQTEATISELSEKLQQNAAGVLISLVDGKLQLLTKSDLIDALTHK</sequence>
<dbReference type="InterPro" id="IPR046342">
    <property type="entry name" value="CBS_dom_sf"/>
</dbReference>
<dbReference type="Pfam" id="PF00571">
    <property type="entry name" value="CBS"/>
    <property type="match status" value="1"/>
</dbReference>
<dbReference type="InterPro" id="IPR036052">
    <property type="entry name" value="TrpB-like_PALP_sf"/>
</dbReference>
<evidence type="ECO:0000259" key="2">
    <source>
        <dbReference type="PROSITE" id="PS51371"/>
    </source>
</evidence>
<dbReference type="RefSeq" id="WP_126385099.1">
    <property type="nucleotide sequence ID" value="NZ_RXYK01000017.1"/>
</dbReference>
<name>A0A3S0U0Q3_CHLPH</name>
<evidence type="ECO:0000313" key="4">
    <source>
        <dbReference type="Proteomes" id="UP000279908"/>
    </source>
</evidence>
<feature type="non-terminal residue" evidence="3">
    <location>
        <position position="1"/>
    </location>
</feature>
<reference evidence="3 4" key="1">
    <citation type="submission" date="2018-12" db="EMBL/GenBank/DDBJ databases">
        <authorList>
            <person name="Lunina O.N."/>
            <person name="Grouzdev D.S."/>
            <person name="Gorlenko V.M."/>
            <person name="Savvichev A.S."/>
        </authorList>
    </citation>
    <scope>NUCLEOTIDE SEQUENCE [LARGE SCALE GENOMIC DNA]</scope>
    <source>
        <strain evidence="3 4">BrKhr-17</strain>
    </source>
</reference>
<dbReference type="Gene3D" id="3.40.50.1100">
    <property type="match status" value="1"/>
</dbReference>
<comment type="caution">
    <text evidence="3">The sequence shown here is derived from an EMBL/GenBank/DDBJ whole genome shotgun (WGS) entry which is preliminary data.</text>
</comment>
<dbReference type="SUPFAM" id="SSF53686">
    <property type="entry name" value="Tryptophan synthase beta subunit-like PLP-dependent enzymes"/>
    <property type="match status" value="1"/>
</dbReference>
<gene>
    <name evidence="3" type="ORF">EKD02_08980</name>
</gene>
<dbReference type="SUPFAM" id="SSF54631">
    <property type="entry name" value="CBS-domain pair"/>
    <property type="match status" value="1"/>
</dbReference>
<dbReference type="EMBL" id="RXYK01000017">
    <property type="protein sequence ID" value="RTY35960.1"/>
    <property type="molecule type" value="Genomic_DNA"/>
</dbReference>
<organism evidence="3 4">
    <name type="scientific">Chlorobium phaeovibrioides</name>
    <dbReference type="NCBI Taxonomy" id="1094"/>
    <lineage>
        <taxon>Bacteria</taxon>
        <taxon>Pseudomonadati</taxon>
        <taxon>Chlorobiota</taxon>
        <taxon>Chlorobiia</taxon>
        <taxon>Chlorobiales</taxon>
        <taxon>Chlorobiaceae</taxon>
        <taxon>Chlorobium/Pelodictyon group</taxon>
        <taxon>Chlorobium</taxon>
    </lineage>
</organism>
<evidence type="ECO:0000313" key="3">
    <source>
        <dbReference type="EMBL" id="RTY35960.1"/>
    </source>
</evidence>
<dbReference type="SMART" id="SM00116">
    <property type="entry name" value="CBS"/>
    <property type="match status" value="2"/>
</dbReference>
<dbReference type="PROSITE" id="PS51371">
    <property type="entry name" value="CBS"/>
    <property type="match status" value="1"/>
</dbReference>